<dbReference type="EMBL" id="KQ030536">
    <property type="protein sequence ID" value="KJZ73333.1"/>
    <property type="molecule type" value="Genomic_DNA"/>
</dbReference>
<dbReference type="InterPro" id="IPR011333">
    <property type="entry name" value="SKP1/BTB/POZ_sf"/>
</dbReference>
<dbReference type="AlphaFoldDB" id="A0A0F7ZTL7"/>
<sequence length="420" mass="46668">MSNTNNKGLSKSRKRALSEATDKTIVNKAPRMDAGEYNRARDADDAVMFYEEHFETDPEVNCVFNCKVNGKVNCAVKGEEGSESPPIELEGGNEDHNTHVRQVTTVASLGDLMLVVGPANVRIQVNSLILREASPVLNARICKRSKIKLVASKGGPVLLFLRDDDATAMELLCRILHCDPSMSTVPEASEILQLVKVARKYEVLDRVGFIVEVWIQHLYGVDDIDELWALLCAANIIQSYSTFENLSRRLIIKHQGSYRPFAAEDKDNAVAWQLASALEEGRSTLRALLGVLIFGKLQSALQDYPFCACGVRSRMISHWVEHVHPVASTWCLHEHSIENVFGKLQRISEARPLCHQGIVHSPSSIPSYVIQEVDGLLGRCRGLCLGCFNENKITIGRCRHRSPGGIILYQAYPSDDEICS</sequence>
<evidence type="ECO:0000313" key="2">
    <source>
        <dbReference type="EMBL" id="KJZ73333.1"/>
    </source>
</evidence>
<dbReference type="Proteomes" id="UP000054481">
    <property type="component" value="Unassembled WGS sequence"/>
</dbReference>
<feature type="region of interest" description="Disordered" evidence="1">
    <location>
        <begin position="1"/>
        <end position="22"/>
    </location>
</feature>
<evidence type="ECO:0008006" key="4">
    <source>
        <dbReference type="Google" id="ProtNLM"/>
    </source>
</evidence>
<name>A0A0F7ZTL7_9HYPO</name>
<gene>
    <name evidence="2" type="ORF">HIM_07337</name>
</gene>
<dbReference type="OrthoDB" id="4924180at2759"/>
<evidence type="ECO:0000313" key="3">
    <source>
        <dbReference type="Proteomes" id="UP000054481"/>
    </source>
</evidence>
<accession>A0A0F7ZTL7</accession>
<keyword evidence="3" id="KW-1185">Reference proteome</keyword>
<organism evidence="2 3">
    <name type="scientific">Hirsutella minnesotensis 3608</name>
    <dbReference type="NCBI Taxonomy" id="1043627"/>
    <lineage>
        <taxon>Eukaryota</taxon>
        <taxon>Fungi</taxon>
        <taxon>Dikarya</taxon>
        <taxon>Ascomycota</taxon>
        <taxon>Pezizomycotina</taxon>
        <taxon>Sordariomycetes</taxon>
        <taxon>Hypocreomycetidae</taxon>
        <taxon>Hypocreales</taxon>
        <taxon>Ophiocordycipitaceae</taxon>
        <taxon>Hirsutella</taxon>
    </lineage>
</organism>
<dbReference type="Gene3D" id="3.30.710.10">
    <property type="entry name" value="Potassium Channel Kv1.1, Chain A"/>
    <property type="match status" value="1"/>
</dbReference>
<reference evidence="2 3" key="1">
    <citation type="journal article" date="2014" name="Genome Biol. Evol.">
        <title>Comparative genomics and transcriptomics analyses reveal divergent lifestyle features of nematode endoparasitic fungus Hirsutella minnesotensis.</title>
        <authorList>
            <person name="Lai Y."/>
            <person name="Liu K."/>
            <person name="Zhang X."/>
            <person name="Zhang X."/>
            <person name="Li K."/>
            <person name="Wang N."/>
            <person name="Shu C."/>
            <person name="Wu Y."/>
            <person name="Wang C."/>
            <person name="Bushley K.E."/>
            <person name="Xiang M."/>
            <person name="Liu X."/>
        </authorList>
    </citation>
    <scope>NUCLEOTIDE SEQUENCE [LARGE SCALE GENOMIC DNA]</scope>
    <source>
        <strain evidence="2 3">3608</strain>
    </source>
</reference>
<protein>
    <recommendedName>
        <fullName evidence="4">BTB domain-containing protein</fullName>
    </recommendedName>
</protein>
<evidence type="ECO:0000256" key="1">
    <source>
        <dbReference type="SAM" id="MobiDB-lite"/>
    </source>
</evidence>
<proteinExistence type="predicted"/>